<dbReference type="InterPro" id="IPR052928">
    <property type="entry name" value="Desiccation-related_membrane"/>
</dbReference>
<keyword evidence="1" id="KW-0175">Coiled coil</keyword>
<dbReference type="PANTHER" id="PTHR35792:SF3">
    <property type="entry name" value="IG HYPOTHETICAL 17707"/>
    <property type="match status" value="1"/>
</dbReference>
<keyword evidence="3" id="KW-1185">Reference proteome</keyword>
<sequence>MKANSLVIGFISGFAVAGVGVLLSTPASGKEVRTNIKETKDETVLLLKDVQQAVIQLKNDCISAANISKAQVNLFIKDAKELIQEWNKDAKQHTEAIQVQIKDVETAISELEAAISPTPAK</sequence>
<organism evidence="2 3">
    <name type="scientific">Pradoshia eiseniae</name>
    <dbReference type="NCBI Taxonomy" id="2064768"/>
    <lineage>
        <taxon>Bacteria</taxon>
        <taxon>Bacillati</taxon>
        <taxon>Bacillota</taxon>
        <taxon>Bacilli</taxon>
        <taxon>Bacillales</taxon>
        <taxon>Bacillaceae</taxon>
        <taxon>Pradoshia</taxon>
    </lineage>
</organism>
<dbReference type="Proteomes" id="UP000239663">
    <property type="component" value="Unassembled WGS sequence"/>
</dbReference>
<name>A0A2S7N0K1_9BACI</name>
<evidence type="ECO:0008006" key="4">
    <source>
        <dbReference type="Google" id="ProtNLM"/>
    </source>
</evidence>
<feature type="coiled-coil region" evidence="1">
    <location>
        <begin position="76"/>
        <end position="114"/>
    </location>
</feature>
<dbReference type="InterPro" id="IPR010989">
    <property type="entry name" value="SNARE"/>
</dbReference>
<dbReference type="GO" id="GO:0016192">
    <property type="term" value="P:vesicle-mediated transport"/>
    <property type="evidence" value="ECO:0007669"/>
    <property type="project" value="InterPro"/>
</dbReference>
<dbReference type="OrthoDB" id="2989636at2"/>
<dbReference type="SUPFAM" id="SSF47661">
    <property type="entry name" value="t-snare proteins"/>
    <property type="match status" value="1"/>
</dbReference>
<reference evidence="2 3" key="1">
    <citation type="submission" date="2017-12" db="EMBL/GenBank/DDBJ databases">
        <title>Taxonomic description and draft genome of Pradoshia cofamensis Gen. nov., sp. nov., a thermotolerant bacillale isolated from anterior gut of earthworm Eisenia fetida.</title>
        <authorList>
            <person name="Saha T."/>
            <person name="Chakraborty R."/>
        </authorList>
    </citation>
    <scope>NUCLEOTIDE SEQUENCE [LARGE SCALE GENOMIC DNA]</scope>
    <source>
        <strain evidence="2 3">EAG3</strain>
    </source>
</reference>
<dbReference type="RefSeq" id="WP_104849282.1">
    <property type="nucleotide sequence ID" value="NZ_PKOZ01000004.1"/>
</dbReference>
<proteinExistence type="predicted"/>
<dbReference type="GO" id="GO:0016020">
    <property type="term" value="C:membrane"/>
    <property type="evidence" value="ECO:0007669"/>
    <property type="project" value="InterPro"/>
</dbReference>
<protein>
    <recommendedName>
        <fullName evidence="4">YtxH domain-containing protein</fullName>
    </recommendedName>
</protein>
<evidence type="ECO:0000256" key="1">
    <source>
        <dbReference type="SAM" id="Coils"/>
    </source>
</evidence>
<dbReference type="PANTHER" id="PTHR35792">
    <property type="entry name" value="GENERAL STRESS PROTEIN"/>
    <property type="match status" value="1"/>
</dbReference>
<comment type="caution">
    <text evidence="2">The sequence shown here is derived from an EMBL/GenBank/DDBJ whole genome shotgun (WGS) entry which is preliminary data.</text>
</comment>
<dbReference type="EMBL" id="PKOZ01000004">
    <property type="protein sequence ID" value="PQD95527.1"/>
    <property type="molecule type" value="Genomic_DNA"/>
</dbReference>
<dbReference type="AlphaFoldDB" id="A0A2S7N0K1"/>
<evidence type="ECO:0000313" key="2">
    <source>
        <dbReference type="EMBL" id="PQD95527.1"/>
    </source>
</evidence>
<gene>
    <name evidence="2" type="ORF">CYL18_09600</name>
</gene>
<evidence type="ECO:0000313" key="3">
    <source>
        <dbReference type="Proteomes" id="UP000239663"/>
    </source>
</evidence>
<accession>A0A2S7N0K1</accession>